<dbReference type="InterPro" id="IPR025294">
    <property type="entry name" value="DUF4156"/>
</dbReference>
<gene>
    <name evidence="2" type="ORF">TW71_13625</name>
</gene>
<dbReference type="AlphaFoldDB" id="A0A837G6N1"/>
<sequence length="122" mass="13493">MVLLFMSLKFSQLCFIALPITLLAGCTTPISQLNKDASSVQIRMDSSFDPANCQWQGDLTGSEGHWYTYLFYPNDVMVQGAVNQIKNRASQLGANTVYMMSPQDFTTSFTILGSAYNCPTGR</sequence>
<protein>
    <submittedName>
        <fullName evidence="2">Membrane protein</fullName>
    </submittedName>
</protein>
<accession>A0A837G6N1</accession>
<evidence type="ECO:0000256" key="1">
    <source>
        <dbReference type="SAM" id="SignalP"/>
    </source>
</evidence>
<organism evidence="2">
    <name type="scientific">Vibrio coralliilyticus</name>
    <dbReference type="NCBI Taxonomy" id="190893"/>
    <lineage>
        <taxon>Bacteria</taxon>
        <taxon>Pseudomonadati</taxon>
        <taxon>Pseudomonadota</taxon>
        <taxon>Gammaproteobacteria</taxon>
        <taxon>Vibrionales</taxon>
        <taxon>Vibrionaceae</taxon>
        <taxon>Vibrio</taxon>
    </lineage>
</organism>
<dbReference type="EMBL" id="JXXR01000015">
    <property type="protein sequence ID" value="KJY72014.1"/>
    <property type="molecule type" value="Genomic_DNA"/>
</dbReference>
<name>A0A837G6N1_9VIBR</name>
<reference evidence="2" key="1">
    <citation type="journal article" date="2015" name="BMC Genomics">
        <title>Genome mining reveals unlocked bioactive potential of marine Gram-negative bacteria.</title>
        <authorList>
            <person name="Machado H."/>
            <person name="Sonnenschein E.C."/>
            <person name="Melchiorsen J."/>
            <person name="Gram L."/>
        </authorList>
    </citation>
    <scope>NUCLEOTIDE SEQUENCE</scope>
    <source>
        <strain evidence="2">S2052</strain>
    </source>
</reference>
<feature type="signal peptide" evidence="1">
    <location>
        <begin position="1"/>
        <end position="24"/>
    </location>
</feature>
<keyword evidence="1" id="KW-0732">Signal</keyword>
<proteinExistence type="predicted"/>
<feature type="chain" id="PRO_5032674754" evidence="1">
    <location>
        <begin position="25"/>
        <end position="122"/>
    </location>
</feature>
<evidence type="ECO:0000313" key="2">
    <source>
        <dbReference type="EMBL" id="KJY72014.1"/>
    </source>
</evidence>
<comment type="caution">
    <text evidence="2">The sequence shown here is derived from an EMBL/GenBank/DDBJ whole genome shotgun (WGS) entry which is preliminary data.</text>
</comment>
<dbReference type="Pfam" id="PF13698">
    <property type="entry name" value="DUF4156"/>
    <property type="match status" value="1"/>
</dbReference>